<dbReference type="RefSeq" id="WP_206572132.1">
    <property type="nucleotide sequence ID" value="NZ_JAFKCV010000001.1"/>
</dbReference>
<keyword evidence="9 12" id="KW-0798">TonB box</keyword>
<keyword evidence="5" id="KW-0812">Transmembrane</keyword>
<keyword evidence="11" id="KW-0998">Cell outer membrane</keyword>
<keyword evidence="10 12" id="KW-0472">Membrane</keyword>
<keyword evidence="6 13" id="KW-0732">Signal</keyword>
<evidence type="ECO:0000256" key="11">
    <source>
        <dbReference type="ARBA" id="ARBA00023237"/>
    </source>
</evidence>
<protein>
    <submittedName>
        <fullName evidence="16">TonB-dependent receptor</fullName>
    </submittedName>
</protein>
<evidence type="ECO:0000256" key="3">
    <source>
        <dbReference type="ARBA" id="ARBA00022452"/>
    </source>
</evidence>
<evidence type="ECO:0000256" key="7">
    <source>
        <dbReference type="ARBA" id="ARBA00023004"/>
    </source>
</evidence>
<dbReference type="InterPro" id="IPR012910">
    <property type="entry name" value="Plug_dom"/>
</dbReference>
<keyword evidence="2" id="KW-0813">Transport</keyword>
<sequence>MKTNKLTLALAISSILSGAYAQAQEEAATPDQQAKDFEQIIVTGTASGAAVRKVDASFAITNLSAEAIKKLAPKSTADLFKAVPGVWAESSGGVAGANVFVRGFPGGGDAPFLTVQLEGAPLYQPPTLSFLENSTLFRIDETVAFMEGLRGGPNPVISNGQPGLTTNFILKEGSEITEGTFKYTTSDYDLQRVDAVVSGPLGDGLYYMIGGYVQSSPGIRDAGFNSEKGHQFTVNITKELDNGEMNFYTRVTDDHGVWYLPTPLVEGVDNEYTQMGTLTRQGSIQYGPDGTTESFDFGEGRGWDGSVSGGKIQLEFGDGWQFSDRFNFTKGDANTFGLVPDGAPVQLSEVADNGSSATGAVTGDQYDGDTLVQQIGRWVVLKEIESFTNDLALTKQFDAMKWTFGLYTSTFSAKDWWSLGNQSYHVVASGGESLTGIDCNDNADSCGWNYDISSTGDGSTRAFYTALEYKPMDELTLDVGVRRENHQIDYTVDEGLDGVVDKPVTYDEDTTSWTVGANYMLTDNSGVFFRANDGSKMPYFDDFRDNYGSFSNGDDLIFDVTQYELGYKTAGDNFSLYATGFFNEVESSSTTIPGAPAVLSVTEAMGIELDANYTFDFGLNLNLNGTVQDTEIKESGNADNIGNEGQRQPGWQVRLTPSYDVELDGGNFLTLYGTLSMVDDRWSDNGNTVVLDGYSKIDLGAYWEVSDQLNVRLSVDNLTDKDGLTEGDPRNPQAPNGRYIMPRSIKLSVGYNF</sequence>
<dbReference type="InterPro" id="IPR000531">
    <property type="entry name" value="Beta-barrel_TonB"/>
</dbReference>
<evidence type="ECO:0000256" key="1">
    <source>
        <dbReference type="ARBA" id="ARBA00004571"/>
    </source>
</evidence>
<dbReference type="Pfam" id="PF07715">
    <property type="entry name" value="Plug"/>
    <property type="match status" value="1"/>
</dbReference>
<comment type="subcellular location">
    <subcellularLocation>
        <location evidence="1">Cell outer membrane</location>
        <topology evidence="1">Multi-pass membrane protein</topology>
    </subcellularLocation>
</comment>
<dbReference type="PANTHER" id="PTHR32552">
    <property type="entry name" value="FERRICHROME IRON RECEPTOR-RELATED"/>
    <property type="match status" value="1"/>
</dbReference>
<dbReference type="Proteomes" id="UP000664654">
    <property type="component" value="Unassembled WGS sequence"/>
</dbReference>
<keyword evidence="7" id="KW-0408">Iron</keyword>
<keyword evidence="17" id="KW-1185">Reference proteome</keyword>
<comment type="similarity">
    <text evidence="12">Belongs to the TonB-dependent receptor family.</text>
</comment>
<evidence type="ECO:0000256" key="4">
    <source>
        <dbReference type="ARBA" id="ARBA00022496"/>
    </source>
</evidence>
<dbReference type="GO" id="GO:0015344">
    <property type="term" value="F:siderophore uptake transmembrane transporter activity"/>
    <property type="evidence" value="ECO:0007669"/>
    <property type="project" value="TreeGrafter"/>
</dbReference>
<dbReference type="InterPro" id="IPR037066">
    <property type="entry name" value="Plug_dom_sf"/>
</dbReference>
<dbReference type="SUPFAM" id="SSF56935">
    <property type="entry name" value="Porins"/>
    <property type="match status" value="1"/>
</dbReference>
<evidence type="ECO:0000256" key="2">
    <source>
        <dbReference type="ARBA" id="ARBA00022448"/>
    </source>
</evidence>
<evidence type="ECO:0000256" key="13">
    <source>
        <dbReference type="SAM" id="SignalP"/>
    </source>
</evidence>
<dbReference type="PANTHER" id="PTHR32552:SF89">
    <property type="entry name" value="CATECHOLATE SIDEROPHORE RECEPTOR FIU"/>
    <property type="match status" value="1"/>
</dbReference>
<keyword evidence="8" id="KW-0406">Ion transport</keyword>
<evidence type="ECO:0000259" key="14">
    <source>
        <dbReference type="Pfam" id="PF00593"/>
    </source>
</evidence>
<accession>A0A939DK58</accession>
<evidence type="ECO:0000256" key="10">
    <source>
        <dbReference type="ARBA" id="ARBA00023136"/>
    </source>
</evidence>
<dbReference type="InterPro" id="IPR039426">
    <property type="entry name" value="TonB-dep_rcpt-like"/>
</dbReference>
<keyword evidence="16" id="KW-0675">Receptor</keyword>
<evidence type="ECO:0000256" key="12">
    <source>
        <dbReference type="RuleBase" id="RU003357"/>
    </source>
</evidence>
<gene>
    <name evidence="16" type="ORF">J0A66_02235</name>
</gene>
<dbReference type="Gene3D" id="2.40.170.20">
    <property type="entry name" value="TonB-dependent receptor, beta-barrel domain"/>
    <property type="match status" value="1"/>
</dbReference>
<evidence type="ECO:0000256" key="9">
    <source>
        <dbReference type="ARBA" id="ARBA00023077"/>
    </source>
</evidence>
<dbReference type="EMBL" id="JAFKCV010000001">
    <property type="protein sequence ID" value="MBN7824034.1"/>
    <property type="molecule type" value="Genomic_DNA"/>
</dbReference>
<reference evidence="16" key="1">
    <citation type="submission" date="2021-03" db="EMBL/GenBank/DDBJ databases">
        <title>novel species isolated from a fishpond in China.</title>
        <authorList>
            <person name="Lu H."/>
            <person name="Cai Z."/>
        </authorList>
    </citation>
    <scope>NUCLEOTIDE SEQUENCE</scope>
    <source>
        <strain evidence="16">JCM 30855</strain>
    </source>
</reference>
<feature type="chain" id="PRO_5037781749" evidence="13">
    <location>
        <begin position="24"/>
        <end position="753"/>
    </location>
</feature>
<dbReference type="InterPro" id="IPR036942">
    <property type="entry name" value="Beta-barrel_TonB_sf"/>
</dbReference>
<dbReference type="AlphaFoldDB" id="A0A939DK58"/>
<keyword evidence="4" id="KW-0410">Iron transport</keyword>
<name>A0A939DK58_9ALTE</name>
<feature type="domain" description="TonB-dependent receptor-like beta-barrel" evidence="14">
    <location>
        <begin position="283"/>
        <end position="718"/>
    </location>
</feature>
<evidence type="ECO:0000313" key="17">
    <source>
        <dbReference type="Proteomes" id="UP000664654"/>
    </source>
</evidence>
<evidence type="ECO:0000259" key="15">
    <source>
        <dbReference type="Pfam" id="PF07715"/>
    </source>
</evidence>
<dbReference type="GO" id="GO:0009279">
    <property type="term" value="C:cell outer membrane"/>
    <property type="evidence" value="ECO:0007669"/>
    <property type="project" value="UniProtKB-SubCell"/>
</dbReference>
<evidence type="ECO:0000256" key="5">
    <source>
        <dbReference type="ARBA" id="ARBA00022692"/>
    </source>
</evidence>
<evidence type="ECO:0000313" key="16">
    <source>
        <dbReference type="EMBL" id="MBN7824034.1"/>
    </source>
</evidence>
<organism evidence="16 17">
    <name type="scientific">Bowmanella dokdonensis</name>
    <dbReference type="NCBI Taxonomy" id="751969"/>
    <lineage>
        <taxon>Bacteria</taxon>
        <taxon>Pseudomonadati</taxon>
        <taxon>Pseudomonadota</taxon>
        <taxon>Gammaproteobacteria</taxon>
        <taxon>Alteromonadales</taxon>
        <taxon>Alteromonadaceae</taxon>
        <taxon>Bowmanella</taxon>
    </lineage>
</organism>
<evidence type="ECO:0000256" key="8">
    <source>
        <dbReference type="ARBA" id="ARBA00023065"/>
    </source>
</evidence>
<proteinExistence type="inferred from homology"/>
<feature type="domain" description="TonB-dependent receptor plug" evidence="15">
    <location>
        <begin position="53"/>
        <end position="139"/>
    </location>
</feature>
<keyword evidence="3" id="KW-1134">Transmembrane beta strand</keyword>
<feature type="signal peptide" evidence="13">
    <location>
        <begin position="1"/>
        <end position="23"/>
    </location>
</feature>
<comment type="caution">
    <text evidence="16">The sequence shown here is derived from an EMBL/GenBank/DDBJ whole genome shotgun (WGS) entry which is preliminary data.</text>
</comment>
<dbReference type="Pfam" id="PF00593">
    <property type="entry name" value="TonB_dep_Rec_b-barrel"/>
    <property type="match status" value="1"/>
</dbReference>
<dbReference type="Gene3D" id="2.170.130.10">
    <property type="entry name" value="TonB-dependent receptor, plug domain"/>
    <property type="match status" value="1"/>
</dbReference>
<evidence type="ECO:0000256" key="6">
    <source>
        <dbReference type="ARBA" id="ARBA00022729"/>
    </source>
</evidence>